<comment type="pathway">
    <text evidence="1">Protein modification; protein ubiquitination.</text>
</comment>
<dbReference type="EMBL" id="JBEAFC010000003">
    <property type="protein sequence ID" value="KAL1562402.1"/>
    <property type="molecule type" value="Genomic_DNA"/>
</dbReference>
<comment type="caution">
    <text evidence="6">The sequence shown here is derived from an EMBL/GenBank/DDBJ whole genome shotgun (WGS) entry which is preliminary data.</text>
</comment>
<evidence type="ECO:0000256" key="3">
    <source>
        <dbReference type="PROSITE-ProRule" id="PRU00982"/>
    </source>
</evidence>
<evidence type="ECO:0000256" key="2">
    <source>
        <dbReference type="ARBA" id="ARBA00022786"/>
    </source>
</evidence>
<sequence>MEGNCFIEVDVNGEEVFVVDKRVISAYSGRVRKLLCKLRDATGNLKVIFHEFPGGVEGFELIARFCYNKGKAGINASNIFPLTSAAEYMEMNRLVDGGENLCQQIETSLEEIKYWRWSEVVVALKQCENQRVGGVSLDVLDKLVSSLIERIVSCSETSPTPSASSSNRSCDTRSSESLKSSSARAMWWFDELVVLDAHVIEMVVRLMVCRNIDSGLISRFLFHYQKSRSASASCSERGRLVEAVIEMLGILDVRCVSCKSFFELLRVAVKLRVSRQSRNKVESAIGSLLDQAMLDDLLIPSSPSRCYLYNVNLVLSFLKSFLGKGVGSVESSRVAHVAKLIDSYLAEIAPDPCLKPSKFLAVIMGLPDSARDSFNGVYHAVNLYLEVHPGLSEEERRILCSSIKYEKLSVPVLSHLSENARFPSEHVALAIVFQRSKCEEVSAVEGGRSNCKDEVLVCMKMQPQIVKMRKSKISRLVYGRSLPLLCS</sequence>
<evidence type="ECO:0000256" key="4">
    <source>
        <dbReference type="SAM" id="MobiDB-lite"/>
    </source>
</evidence>
<gene>
    <name evidence="6" type="ORF">AAHA92_04984</name>
</gene>
<feature type="domain" description="NPH3" evidence="5">
    <location>
        <begin position="186"/>
        <end position="437"/>
    </location>
</feature>
<dbReference type="AlphaFoldDB" id="A0ABD1I0Z5"/>
<evidence type="ECO:0000259" key="5">
    <source>
        <dbReference type="PROSITE" id="PS51649"/>
    </source>
</evidence>
<feature type="region of interest" description="Disordered" evidence="4">
    <location>
        <begin position="156"/>
        <end position="175"/>
    </location>
</feature>
<dbReference type="Pfam" id="PF03000">
    <property type="entry name" value="NPH3"/>
    <property type="match status" value="1"/>
</dbReference>
<keyword evidence="7" id="KW-1185">Reference proteome</keyword>
<comment type="similarity">
    <text evidence="3">Belongs to the NPH3 family.</text>
</comment>
<accession>A0ABD1I0Z5</accession>
<reference evidence="6 7" key="1">
    <citation type="submission" date="2024-06" db="EMBL/GenBank/DDBJ databases">
        <title>A chromosome level genome sequence of Diviner's sage (Salvia divinorum).</title>
        <authorList>
            <person name="Ford S.A."/>
            <person name="Ro D.-K."/>
            <person name="Ness R.W."/>
            <person name="Phillips M.A."/>
        </authorList>
    </citation>
    <scope>NUCLEOTIDE SEQUENCE [LARGE SCALE GENOMIC DNA]</scope>
    <source>
        <strain evidence="6">SAF-2024a</strain>
        <tissue evidence="6">Leaf</tissue>
    </source>
</reference>
<dbReference type="PROSITE" id="PS51649">
    <property type="entry name" value="NPH3"/>
    <property type="match status" value="1"/>
</dbReference>
<dbReference type="PANTHER" id="PTHR32370">
    <property type="entry name" value="OS12G0117600 PROTEIN"/>
    <property type="match status" value="1"/>
</dbReference>
<feature type="compositionally biased region" description="Low complexity" evidence="4">
    <location>
        <begin position="156"/>
        <end position="169"/>
    </location>
</feature>
<evidence type="ECO:0000256" key="1">
    <source>
        <dbReference type="ARBA" id="ARBA00004906"/>
    </source>
</evidence>
<evidence type="ECO:0000313" key="7">
    <source>
        <dbReference type="Proteomes" id="UP001567538"/>
    </source>
</evidence>
<dbReference type="InterPro" id="IPR011333">
    <property type="entry name" value="SKP1/BTB/POZ_sf"/>
</dbReference>
<dbReference type="SUPFAM" id="SSF54695">
    <property type="entry name" value="POZ domain"/>
    <property type="match status" value="1"/>
</dbReference>
<evidence type="ECO:0000313" key="6">
    <source>
        <dbReference type="EMBL" id="KAL1562402.1"/>
    </source>
</evidence>
<keyword evidence="2" id="KW-0833">Ubl conjugation pathway</keyword>
<protein>
    <submittedName>
        <fullName evidence="6">BTB/POZ domain-containing protein-like protein isoform X1</fullName>
    </submittedName>
</protein>
<name>A0ABD1I0Z5_SALDI</name>
<dbReference type="Proteomes" id="UP001567538">
    <property type="component" value="Unassembled WGS sequence"/>
</dbReference>
<proteinExistence type="inferred from homology"/>
<dbReference type="InterPro" id="IPR027356">
    <property type="entry name" value="NPH3_dom"/>
</dbReference>
<organism evidence="6 7">
    <name type="scientific">Salvia divinorum</name>
    <name type="common">Maria pastora</name>
    <name type="synonym">Diviner's sage</name>
    <dbReference type="NCBI Taxonomy" id="28513"/>
    <lineage>
        <taxon>Eukaryota</taxon>
        <taxon>Viridiplantae</taxon>
        <taxon>Streptophyta</taxon>
        <taxon>Embryophyta</taxon>
        <taxon>Tracheophyta</taxon>
        <taxon>Spermatophyta</taxon>
        <taxon>Magnoliopsida</taxon>
        <taxon>eudicotyledons</taxon>
        <taxon>Gunneridae</taxon>
        <taxon>Pentapetalae</taxon>
        <taxon>asterids</taxon>
        <taxon>lamiids</taxon>
        <taxon>Lamiales</taxon>
        <taxon>Lamiaceae</taxon>
        <taxon>Nepetoideae</taxon>
        <taxon>Mentheae</taxon>
        <taxon>Salviinae</taxon>
        <taxon>Salvia</taxon>
        <taxon>Salvia subgen. Calosphace</taxon>
    </lineage>
</organism>
<dbReference type="InterPro" id="IPR043454">
    <property type="entry name" value="NPH3/RPT2-like"/>
</dbReference>